<feature type="domain" description="PPIase cyclophilin-type" evidence="5">
    <location>
        <begin position="30"/>
        <end position="192"/>
    </location>
</feature>
<organism evidence="6 7">
    <name type="scientific">Catenovulum sediminis</name>
    <dbReference type="NCBI Taxonomy" id="1740262"/>
    <lineage>
        <taxon>Bacteria</taxon>
        <taxon>Pseudomonadati</taxon>
        <taxon>Pseudomonadota</taxon>
        <taxon>Gammaproteobacteria</taxon>
        <taxon>Alteromonadales</taxon>
        <taxon>Alteromonadaceae</taxon>
        <taxon>Catenovulum</taxon>
    </lineage>
</organism>
<dbReference type="InterPro" id="IPR020892">
    <property type="entry name" value="Cyclophilin-type_PPIase_CS"/>
</dbReference>
<comment type="catalytic activity">
    <reaction evidence="4">
        <text>[protein]-peptidylproline (omega=180) = [protein]-peptidylproline (omega=0)</text>
        <dbReference type="Rhea" id="RHEA:16237"/>
        <dbReference type="Rhea" id="RHEA-COMP:10747"/>
        <dbReference type="Rhea" id="RHEA-COMP:10748"/>
        <dbReference type="ChEBI" id="CHEBI:83833"/>
        <dbReference type="ChEBI" id="CHEBI:83834"/>
        <dbReference type="EC" id="5.2.1.8"/>
    </reaction>
</comment>
<dbReference type="RefSeq" id="WP_143872754.1">
    <property type="nucleotide sequence ID" value="NZ_CP041660.1"/>
</dbReference>
<dbReference type="InterPro" id="IPR002130">
    <property type="entry name" value="Cyclophilin-type_PPIase_dom"/>
</dbReference>
<reference evidence="6 7" key="1">
    <citation type="submission" date="2024-06" db="EMBL/GenBank/DDBJ databases">
        <authorList>
            <person name="Chen R.Y."/>
        </authorList>
    </citation>
    <scope>NUCLEOTIDE SEQUENCE [LARGE SCALE GENOMIC DNA]</scope>
    <source>
        <strain evidence="6 7">D2</strain>
    </source>
</reference>
<evidence type="ECO:0000313" key="7">
    <source>
        <dbReference type="Proteomes" id="UP001467690"/>
    </source>
</evidence>
<evidence type="ECO:0000256" key="1">
    <source>
        <dbReference type="ARBA" id="ARBA00007365"/>
    </source>
</evidence>
<dbReference type="PRINTS" id="PR00153">
    <property type="entry name" value="CSAPPISMRASE"/>
</dbReference>
<accession>A0ABV1RLN6</accession>
<name>A0ABV1RLN6_9ALTE</name>
<evidence type="ECO:0000259" key="5">
    <source>
        <dbReference type="PROSITE" id="PS50072"/>
    </source>
</evidence>
<dbReference type="Proteomes" id="UP001467690">
    <property type="component" value="Unassembled WGS sequence"/>
</dbReference>
<evidence type="ECO:0000313" key="6">
    <source>
        <dbReference type="EMBL" id="MER2493625.1"/>
    </source>
</evidence>
<dbReference type="PROSITE" id="PS50072">
    <property type="entry name" value="CSA_PPIASE_2"/>
    <property type="match status" value="1"/>
</dbReference>
<evidence type="ECO:0000256" key="3">
    <source>
        <dbReference type="ARBA" id="ARBA00023235"/>
    </source>
</evidence>
<evidence type="ECO:0000256" key="4">
    <source>
        <dbReference type="RuleBase" id="RU363019"/>
    </source>
</evidence>
<dbReference type="Pfam" id="PF00160">
    <property type="entry name" value="Pro_isomerase"/>
    <property type="match status" value="1"/>
</dbReference>
<comment type="function">
    <text evidence="4">PPIases accelerate the folding of proteins. It catalyzes the cis-trans isomerization of proline imidic peptide bonds in oligopeptides.</text>
</comment>
<dbReference type="PANTHER" id="PTHR43246">
    <property type="entry name" value="PEPTIDYL-PROLYL CIS-TRANS ISOMERASE CYP38, CHLOROPLASTIC"/>
    <property type="match status" value="1"/>
</dbReference>
<dbReference type="EC" id="5.2.1.8" evidence="4"/>
<dbReference type="InterPro" id="IPR029000">
    <property type="entry name" value="Cyclophilin-like_dom_sf"/>
</dbReference>
<comment type="caution">
    <text evidence="6">The sequence shown here is derived from an EMBL/GenBank/DDBJ whole genome shotgun (WGS) entry which is preliminary data.</text>
</comment>
<keyword evidence="3 4" id="KW-0413">Isomerase</keyword>
<protein>
    <recommendedName>
        <fullName evidence="4">Peptidyl-prolyl cis-trans isomerase</fullName>
        <shortName evidence="4">PPIase</shortName>
        <ecNumber evidence="4">5.2.1.8</ecNumber>
    </recommendedName>
</protein>
<gene>
    <name evidence="6" type="ORF">ABS311_17235</name>
</gene>
<keyword evidence="2 4" id="KW-0697">Rotamase</keyword>
<dbReference type="GO" id="GO:0003755">
    <property type="term" value="F:peptidyl-prolyl cis-trans isomerase activity"/>
    <property type="evidence" value="ECO:0007669"/>
    <property type="project" value="UniProtKB-EC"/>
</dbReference>
<dbReference type="EMBL" id="JBELOE010000265">
    <property type="protein sequence ID" value="MER2493625.1"/>
    <property type="molecule type" value="Genomic_DNA"/>
</dbReference>
<dbReference type="PROSITE" id="PS00170">
    <property type="entry name" value="CSA_PPIASE_1"/>
    <property type="match status" value="1"/>
</dbReference>
<dbReference type="InterPro" id="IPR044665">
    <property type="entry name" value="E_coli_cyclophilin_A-like"/>
</dbReference>
<dbReference type="SUPFAM" id="SSF50891">
    <property type="entry name" value="Cyclophilin-like"/>
    <property type="match status" value="1"/>
</dbReference>
<dbReference type="Gene3D" id="2.40.100.10">
    <property type="entry name" value="Cyclophilin-like"/>
    <property type="match status" value="1"/>
</dbReference>
<proteinExistence type="inferred from homology"/>
<evidence type="ECO:0000256" key="2">
    <source>
        <dbReference type="ARBA" id="ARBA00023110"/>
    </source>
</evidence>
<comment type="similarity">
    <text evidence="1 4">Belongs to the cyclophilin-type PPIase family.</text>
</comment>
<keyword evidence="7" id="KW-1185">Reference proteome</keyword>
<keyword evidence="4" id="KW-0732">Signal</keyword>
<feature type="chain" id="PRO_5044958904" description="Peptidyl-prolyl cis-trans isomerase" evidence="4">
    <location>
        <begin position="21"/>
        <end position="196"/>
    </location>
</feature>
<sequence length="196" mass="22074">MQKLLSLFLFSLLICQPALANKLDTQESNLYPRVKFETTMGDIIVELNRRKAPITVANFLTYVVKGEYNDTVFHRVIPNFVVQGGGYDAEYNEKMVGEAIFNESGNGLTNDRMTIAMARMSDPHSAVRQFFFNMQDNNNLNPGRDWGYTVFGYVESGEEVLEKIAQVETHYSTDFGSADVPINAILIKTATLLPRS</sequence>
<feature type="signal peptide" evidence="4">
    <location>
        <begin position="1"/>
        <end position="20"/>
    </location>
</feature>